<evidence type="ECO:0000259" key="7">
    <source>
        <dbReference type="PROSITE" id="PS51099"/>
    </source>
</evidence>
<feature type="domain" description="PTS EIIA type-2" evidence="6">
    <location>
        <begin position="552"/>
        <end position="695"/>
    </location>
</feature>
<evidence type="ECO:0000259" key="6">
    <source>
        <dbReference type="PROSITE" id="PS51094"/>
    </source>
</evidence>
<dbReference type="SUPFAM" id="SSF52794">
    <property type="entry name" value="PTS system IIB component-like"/>
    <property type="match status" value="1"/>
</dbReference>
<keyword evidence="2" id="KW-0677">Repeat</keyword>
<keyword evidence="4" id="KW-0010">Activator</keyword>
<evidence type="ECO:0000256" key="4">
    <source>
        <dbReference type="ARBA" id="ARBA00023159"/>
    </source>
</evidence>
<dbReference type="InterPro" id="IPR036634">
    <property type="entry name" value="PRD_sf"/>
</dbReference>
<dbReference type="PROSITE" id="PS51094">
    <property type="entry name" value="PTS_EIIA_TYPE_2"/>
    <property type="match status" value="1"/>
</dbReference>
<keyword evidence="3" id="KW-0805">Transcription regulation</keyword>
<dbReference type="Pfam" id="PF05043">
    <property type="entry name" value="Mga"/>
    <property type="match status" value="1"/>
</dbReference>
<name>A0A1K2I8W5_9LACO</name>
<proteinExistence type="predicted"/>
<feature type="domain" description="PRD" evidence="8">
    <location>
        <begin position="296"/>
        <end position="403"/>
    </location>
</feature>
<dbReference type="InterPro" id="IPR013011">
    <property type="entry name" value="PTS_EIIB_2"/>
</dbReference>
<dbReference type="SUPFAM" id="SSF55804">
    <property type="entry name" value="Phoshotransferase/anion transport protein"/>
    <property type="match status" value="1"/>
</dbReference>
<evidence type="ECO:0000256" key="2">
    <source>
        <dbReference type="ARBA" id="ARBA00022737"/>
    </source>
</evidence>
<sequence>MRERLVYLLSRLIRVDSESIKDLSYKLKVTTRTIRNEVNELNDLLASNQLSQFSIKKGVIYNNLIKSQQEAVIKTFLLSDVDRRYLTPQQRILYLLLTFLSSNEPIFIIDIQNELEVSKSTMDSTMRSLRSLLKEYNLKLTTDPKSGAQIVGDECTIRMMFCDLIIQKVNVTAVLRNEFFDNSLLTEKLKRIFVHRNVTFINQNIKTLFSNSNLAMNDNYRHQAIVLTTIWIARVTAGYFIKDDIDSELPNLNTKQTRFVNELITYFDLKINNSAEVSYLSFIVSSFNKSENRSLDNWVKAQIISVSLIEWMEKALGFPFSQSENLFEEIYYHISSLLQRTAQQINIFNPLKNTIEQRYPKIYNAVSQFTEAFQDQYKLSLSDDEKGYLAIYFLAAQAEVKKNQIFKYRIAVVCNYGLATGKLLAAKLEQHFRVEVVAILSVSELDILKKLHVDLIFKTVDVEIPNMPSVKLNPIPTKSDLEIVKHFLEKHAEVSKYEEETVDPTKLFNNILTLLKASHLRIDKNLVASLQRVFHTNHLNINEREVQPMLKDLIRDDQIQLKRTAENWRDTIQISAKPLLEENYISQSYIQAMISSLEEYGPYIVIGPSVALAHARPEDGVNKLGISVTTLKNPVYFGNPENDPVRIIFCLAAIDNYSHLNVMKAIVQLINEPKRVKKLVAQNRIDNFKQILFTEDPIKNKEKI</sequence>
<dbReference type="PROSITE" id="PS51372">
    <property type="entry name" value="PRD_2"/>
    <property type="match status" value="1"/>
</dbReference>
<dbReference type="InterPro" id="IPR050661">
    <property type="entry name" value="BglG_antiterminators"/>
</dbReference>
<dbReference type="PROSITE" id="PS51099">
    <property type="entry name" value="PTS_EIIB_TYPE_2"/>
    <property type="match status" value="1"/>
</dbReference>
<dbReference type="CDD" id="cd00211">
    <property type="entry name" value="PTS_IIA_fru"/>
    <property type="match status" value="1"/>
</dbReference>
<keyword evidence="5" id="KW-0804">Transcription</keyword>
<dbReference type="InterPro" id="IPR036095">
    <property type="entry name" value="PTS_EIIB-like_sf"/>
</dbReference>
<dbReference type="AlphaFoldDB" id="A0A1K2I8W5"/>
<evidence type="ECO:0000256" key="1">
    <source>
        <dbReference type="ARBA" id="ARBA00022679"/>
    </source>
</evidence>
<dbReference type="GO" id="GO:0006355">
    <property type="term" value="P:regulation of DNA-templated transcription"/>
    <property type="evidence" value="ECO:0007669"/>
    <property type="project" value="InterPro"/>
</dbReference>
<evidence type="ECO:0000313" key="9">
    <source>
        <dbReference type="EMBL" id="SFZ88758.1"/>
    </source>
</evidence>
<protein>
    <submittedName>
        <fullName evidence="9">Transcriptional antiterminator and PTS system component IIA</fullName>
    </submittedName>
</protein>
<organism evidence="9">
    <name type="scientific">Loigolactobacillus rennini</name>
    <dbReference type="NCBI Taxonomy" id="238013"/>
    <lineage>
        <taxon>Bacteria</taxon>
        <taxon>Bacillati</taxon>
        <taxon>Bacillota</taxon>
        <taxon>Bacilli</taxon>
        <taxon>Lactobacillales</taxon>
        <taxon>Lactobacillaceae</taxon>
        <taxon>Loigolactobacillus</taxon>
    </lineage>
</organism>
<dbReference type="PANTHER" id="PTHR30185">
    <property type="entry name" value="CRYPTIC BETA-GLUCOSIDE BGL OPERON ANTITERMINATOR"/>
    <property type="match status" value="1"/>
</dbReference>
<dbReference type="Pfam" id="PF00359">
    <property type="entry name" value="PTS_EIIA_2"/>
    <property type="match status" value="1"/>
</dbReference>
<dbReference type="InterPro" id="IPR016152">
    <property type="entry name" value="PTrfase/Anion_transptr"/>
</dbReference>
<keyword evidence="1" id="KW-0808">Transferase</keyword>
<dbReference type="SUPFAM" id="SSF63520">
    <property type="entry name" value="PTS-regulatory domain, PRD"/>
    <property type="match status" value="1"/>
</dbReference>
<evidence type="ECO:0000256" key="5">
    <source>
        <dbReference type="ARBA" id="ARBA00023163"/>
    </source>
</evidence>
<evidence type="ECO:0000259" key="8">
    <source>
        <dbReference type="PROSITE" id="PS51372"/>
    </source>
</evidence>
<gene>
    <name evidence="9" type="ORF">LREN565_1871</name>
</gene>
<dbReference type="Gene3D" id="3.40.930.10">
    <property type="entry name" value="Mannitol-specific EII, Chain A"/>
    <property type="match status" value="1"/>
</dbReference>
<evidence type="ECO:0000256" key="3">
    <source>
        <dbReference type="ARBA" id="ARBA00023015"/>
    </source>
</evidence>
<dbReference type="CDD" id="cd05568">
    <property type="entry name" value="PTS_IIB_bgl_like"/>
    <property type="match status" value="1"/>
</dbReference>
<dbReference type="PANTHER" id="PTHR30185:SF18">
    <property type="entry name" value="TRANSCRIPTIONAL REGULATOR MTLR"/>
    <property type="match status" value="1"/>
</dbReference>
<dbReference type="Gene3D" id="1.10.1790.10">
    <property type="entry name" value="PRD domain"/>
    <property type="match status" value="1"/>
</dbReference>
<feature type="domain" description="PTS EIIB type-2" evidence="7">
    <location>
        <begin position="408"/>
        <end position="496"/>
    </location>
</feature>
<dbReference type="GO" id="GO:0008982">
    <property type="term" value="F:protein-N(PI)-phosphohistidine-sugar phosphotransferase activity"/>
    <property type="evidence" value="ECO:0007669"/>
    <property type="project" value="InterPro"/>
</dbReference>
<dbReference type="EMBL" id="LT634362">
    <property type="protein sequence ID" value="SFZ88758.1"/>
    <property type="molecule type" value="Genomic_DNA"/>
</dbReference>
<dbReference type="InterPro" id="IPR002178">
    <property type="entry name" value="PTS_EIIA_type-2_dom"/>
</dbReference>
<dbReference type="InterPro" id="IPR011608">
    <property type="entry name" value="PRD"/>
</dbReference>
<accession>A0A1K2I8W5</accession>
<dbReference type="GO" id="GO:0009401">
    <property type="term" value="P:phosphoenolpyruvate-dependent sugar phosphotransferase system"/>
    <property type="evidence" value="ECO:0007669"/>
    <property type="project" value="InterPro"/>
</dbReference>
<dbReference type="InterPro" id="IPR007737">
    <property type="entry name" value="Mga_HTH"/>
</dbReference>
<reference evidence="9" key="1">
    <citation type="submission" date="2016-11" db="EMBL/GenBank/DDBJ databases">
        <authorList>
            <person name="Jaros S."/>
            <person name="Januszkiewicz K."/>
            <person name="Wedrychowicz H."/>
        </authorList>
    </citation>
    <scope>NUCLEOTIDE SEQUENCE</scope>
    <source>
        <strain evidence="9">ACA-DC 565</strain>
    </source>
</reference>
<dbReference type="Pfam" id="PF00874">
    <property type="entry name" value="PRD"/>
    <property type="match status" value="1"/>
</dbReference>